<keyword evidence="3" id="KW-1185">Reference proteome</keyword>
<dbReference type="Proteomes" id="UP000287563">
    <property type="component" value="Unassembled WGS sequence"/>
</dbReference>
<sequence>MAAEKLTKARLVQILILMAVLITAFVWRTVTYDEKVSVDESTTECRITAEYCTVEGQNQTLELSLAPFPVIANSEVVLQISNTNVKPVATIEGVDMYMGVIPVIFEQQADHWIGTFTVPDCVHDTMEWAIEVKQGSDTIVAKFTVKK</sequence>
<dbReference type="EMBL" id="RJLM01000001">
    <property type="protein sequence ID" value="RWX57282.1"/>
    <property type="molecule type" value="Genomic_DNA"/>
</dbReference>
<dbReference type="OrthoDB" id="5917376at2"/>
<dbReference type="AlphaFoldDB" id="A0A3S3RBT8"/>
<name>A0A3S3RBT8_9GAMM</name>
<protein>
    <recommendedName>
        <fullName evidence="4">YtkA-like domain-containing protein</fullName>
    </recommendedName>
</protein>
<dbReference type="RefSeq" id="WP_128782590.1">
    <property type="nucleotide sequence ID" value="NZ_JAKJSG010000096.1"/>
</dbReference>
<gene>
    <name evidence="2" type="ORF">EDI28_04420</name>
</gene>
<comment type="caution">
    <text evidence="2">The sequence shown here is derived from an EMBL/GenBank/DDBJ whole genome shotgun (WGS) entry which is preliminary data.</text>
</comment>
<proteinExistence type="predicted"/>
<evidence type="ECO:0000313" key="3">
    <source>
        <dbReference type="Proteomes" id="UP000287563"/>
    </source>
</evidence>
<evidence type="ECO:0008006" key="4">
    <source>
        <dbReference type="Google" id="ProtNLM"/>
    </source>
</evidence>
<reference evidence="2 3" key="1">
    <citation type="submission" date="2018-11" db="EMBL/GenBank/DDBJ databases">
        <title>Photobacterium sp. BEI247 sp. nov., a marine bacterium isolated from Yongle Blue Hole in the South China Sea.</title>
        <authorList>
            <person name="Wang X."/>
        </authorList>
    </citation>
    <scope>NUCLEOTIDE SEQUENCE [LARGE SCALE GENOMIC DNA]</scope>
    <source>
        <strain evidence="3">BEI247</strain>
    </source>
</reference>
<evidence type="ECO:0000313" key="2">
    <source>
        <dbReference type="EMBL" id="RWX57282.1"/>
    </source>
</evidence>
<evidence type="ECO:0000256" key="1">
    <source>
        <dbReference type="SAM" id="Phobius"/>
    </source>
</evidence>
<accession>A0A3S3RBT8</accession>
<keyword evidence="1" id="KW-0472">Membrane</keyword>
<feature type="transmembrane region" description="Helical" evidence="1">
    <location>
        <begin position="12"/>
        <end position="30"/>
    </location>
</feature>
<organism evidence="2 3">
    <name type="scientific">Photobacterium chitinilyticum</name>
    <dbReference type="NCBI Taxonomy" id="2485123"/>
    <lineage>
        <taxon>Bacteria</taxon>
        <taxon>Pseudomonadati</taxon>
        <taxon>Pseudomonadota</taxon>
        <taxon>Gammaproteobacteria</taxon>
        <taxon>Vibrionales</taxon>
        <taxon>Vibrionaceae</taxon>
        <taxon>Photobacterium</taxon>
    </lineage>
</organism>
<keyword evidence="1" id="KW-1133">Transmembrane helix</keyword>
<keyword evidence="1" id="KW-0812">Transmembrane</keyword>